<dbReference type="CDD" id="cd00914">
    <property type="entry name" value="PCD_DCoH_subfamily_b"/>
    <property type="match status" value="1"/>
</dbReference>
<evidence type="ECO:0000313" key="7">
    <source>
        <dbReference type="Proteomes" id="UP001353858"/>
    </source>
</evidence>
<comment type="catalytic activity">
    <reaction evidence="1">
        <text>(4aS,6R)-4a-hydroxy-L-erythro-5,6,7,8-tetrahydrobiopterin = (6R)-L-erythro-6,7-dihydrobiopterin + H2O</text>
        <dbReference type="Rhea" id="RHEA:11920"/>
        <dbReference type="ChEBI" id="CHEBI:15377"/>
        <dbReference type="ChEBI" id="CHEBI:15642"/>
        <dbReference type="ChEBI" id="CHEBI:43120"/>
        <dbReference type="EC" id="4.2.1.96"/>
    </reaction>
</comment>
<evidence type="ECO:0000256" key="3">
    <source>
        <dbReference type="ARBA" id="ARBA00013252"/>
    </source>
</evidence>
<dbReference type="PANTHER" id="PTHR12599:SF0">
    <property type="entry name" value="PTERIN-4-ALPHA-CARBINOLAMINE DEHYDRATASE"/>
    <property type="match status" value="1"/>
</dbReference>
<name>A0AAN7PBC1_9COLE</name>
<dbReference type="InterPro" id="IPR036428">
    <property type="entry name" value="PCD_sf"/>
</dbReference>
<reference evidence="7" key="1">
    <citation type="submission" date="2023-01" db="EMBL/GenBank/DDBJ databases">
        <title>Key to firefly adult light organ development and bioluminescence: homeobox transcription factors regulate luciferase expression and transportation to peroxisome.</title>
        <authorList>
            <person name="Fu X."/>
        </authorList>
    </citation>
    <scope>NUCLEOTIDE SEQUENCE [LARGE SCALE GENOMIC DNA]</scope>
</reference>
<evidence type="ECO:0000256" key="5">
    <source>
        <dbReference type="ARBA" id="ARBA00030497"/>
    </source>
</evidence>
<dbReference type="GO" id="GO:0008124">
    <property type="term" value="F:4-alpha-hydroxytetrahydrobiopterin dehydratase activity"/>
    <property type="evidence" value="ECO:0007669"/>
    <property type="project" value="UniProtKB-EC"/>
</dbReference>
<gene>
    <name evidence="6" type="ORF">RN001_001266</name>
</gene>
<dbReference type="InterPro" id="IPR001533">
    <property type="entry name" value="Pterin_deHydtase"/>
</dbReference>
<dbReference type="EC" id="4.2.1.96" evidence="3"/>
<comment type="similarity">
    <text evidence="2">Belongs to the pterin-4-alpha-carbinolamine dehydratase family.</text>
</comment>
<protein>
    <recommendedName>
        <fullName evidence="3">4a-hydroxytetrahydrobiopterin dehydratase</fullName>
        <ecNumber evidence="3">4.2.1.96</ecNumber>
    </recommendedName>
    <alternativeName>
        <fullName evidence="5">4-alpha-hydroxy-tetrahydropterin dehydratase</fullName>
    </alternativeName>
</protein>
<organism evidence="6 7">
    <name type="scientific">Aquatica leii</name>
    <dbReference type="NCBI Taxonomy" id="1421715"/>
    <lineage>
        <taxon>Eukaryota</taxon>
        <taxon>Metazoa</taxon>
        <taxon>Ecdysozoa</taxon>
        <taxon>Arthropoda</taxon>
        <taxon>Hexapoda</taxon>
        <taxon>Insecta</taxon>
        <taxon>Pterygota</taxon>
        <taxon>Neoptera</taxon>
        <taxon>Endopterygota</taxon>
        <taxon>Coleoptera</taxon>
        <taxon>Polyphaga</taxon>
        <taxon>Elateriformia</taxon>
        <taxon>Elateroidea</taxon>
        <taxon>Lampyridae</taxon>
        <taxon>Luciolinae</taxon>
        <taxon>Aquatica</taxon>
    </lineage>
</organism>
<dbReference type="SUPFAM" id="SSF55248">
    <property type="entry name" value="PCD-like"/>
    <property type="match status" value="1"/>
</dbReference>
<evidence type="ECO:0000256" key="4">
    <source>
        <dbReference type="ARBA" id="ARBA00023239"/>
    </source>
</evidence>
<dbReference type="GO" id="GO:0006729">
    <property type="term" value="P:tetrahydrobiopterin biosynthetic process"/>
    <property type="evidence" value="ECO:0007669"/>
    <property type="project" value="InterPro"/>
</dbReference>
<accession>A0AAN7PBC1</accession>
<dbReference type="AlphaFoldDB" id="A0AAN7PBC1"/>
<sequence>MSLYATRLVAVRSSLTGTGIERNHFSRNLQTAIGDFTNLPVTKSKGKMPLSPKLSTEERNQVLNPLLQTGWSLLTDRDAMHKEYLFTDFNQAFGFMSRVALLAEKMDHHPEWFNVYNKVQVTLASHDGLSNAIITKQSGVHAPIHIESQTTVNPSNVHCSNCRTSDGLIQKMMQSIELLSHDFKYLIQLSQLNSNIVSNYLPYNPALEQLPVYTAEQLLKFNESLQDKQVIGRQNGKLCFESLKDVMQLIIIVRKHPLSRNSTQQEIQAVIKVWLRNAPDRDGGRMHRKQNPNRAVDKD</sequence>
<evidence type="ECO:0000313" key="6">
    <source>
        <dbReference type="EMBL" id="KAK4884995.1"/>
    </source>
</evidence>
<evidence type="ECO:0000256" key="2">
    <source>
        <dbReference type="ARBA" id="ARBA00006472"/>
    </source>
</evidence>
<dbReference type="PANTHER" id="PTHR12599">
    <property type="entry name" value="PTERIN-4-ALPHA-CARBINOLAMINE DEHYDRATASE"/>
    <property type="match status" value="1"/>
</dbReference>
<evidence type="ECO:0000256" key="1">
    <source>
        <dbReference type="ARBA" id="ARBA00001554"/>
    </source>
</evidence>
<dbReference type="EMBL" id="JARPUR010000001">
    <property type="protein sequence ID" value="KAK4884995.1"/>
    <property type="molecule type" value="Genomic_DNA"/>
</dbReference>
<comment type="caution">
    <text evidence="6">The sequence shown here is derived from an EMBL/GenBank/DDBJ whole genome shotgun (WGS) entry which is preliminary data.</text>
</comment>
<dbReference type="Proteomes" id="UP001353858">
    <property type="component" value="Unassembled WGS sequence"/>
</dbReference>
<proteinExistence type="inferred from homology"/>
<dbReference type="Pfam" id="PF01329">
    <property type="entry name" value="Pterin_4a"/>
    <property type="match status" value="1"/>
</dbReference>
<keyword evidence="7" id="KW-1185">Reference proteome</keyword>
<keyword evidence="4" id="KW-0456">Lyase</keyword>
<dbReference type="Gene3D" id="3.30.1360.20">
    <property type="entry name" value="Transcriptional coactivator/pterin dehydratase"/>
    <property type="match status" value="1"/>
</dbReference>